<dbReference type="GO" id="GO:0016491">
    <property type="term" value="F:oxidoreductase activity"/>
    <property type="evidence" value="ECO:0007669"/>
    <property type="project" value="InterPro"/>
</dbReference>
<keyword evidence="1" id="KW-0285">Flavoprotein</keyword>
<keyword evidence="9" id="KW-1185">Reference proteome</keyword>
<dbReference type="Gene3D" id="3.50.50.60">
    <property type="entry name" value="FAD/NAD(P)-binding domain"/>
    <property type="match status" value="2"/>
</dbReference>
<feature type="transmembrane region" description="Helical" evidence="6">
    <location>
        <begin position="491"/>
        <end position="510"/>
    </location>
</feature>
<keyword evidence="4" id="KW-0521">NADP</keyword>
<reference evidence="8 9" key="1">
    <citation type="submission" date="2019-08" db="EMBL/GenBank/DDBJ databases">
        <title>Complete genome sequence of Candidatus Uab amorphum.</title>
        <authorList>
            <person name="Shiratori T."/>
            <person name="Suzuki S."/>
            <person name="Kakizawa Y."/>
            <person name="Ishida K."/>
        </authorList>
    </citation>
    <scope>NUCLEOTIDE SEQUENCE [LARGE SCALE GENOMIC DNA]</scope>
    <source>
        <strain evidence="8 9">SRT547</strain>
    </source>
</reference>
<evidence type="ECO:0000259" key="7">
    <source>
        <dbReference type="Pfam" id="PF01593"/>
    </source>
</evidence>
<evidence type="ECO:0000313" key="9">
    <source>
        <dbReference type="Proteomes" id="UP000326354"/>
    </source>
</evidence>
<keyword evidence="6" id="KW-1133">Transmembrane helix</keyword>
<keyword evidence="6" id="KW-0812">Transmembrane</keyword>
<dbReference type="Proteomes" id="UP000326354">
    <property type="component" value="Chromosome"/>
</dbReference>
<proteinExistence type="predicted"/>
<dbReference type="AlphaFoldDB" id="A0A5S9IHQ9"/>
<accession>A0A5S9IHQ9</accession>
<feature type="domain" description="Amine oxidase" evidence="7">
    <location>
        <begin position="24"/>
        <end position="507"/>
    </location>
</feature>
<evidence type="ECO:0000256" key="3">
    <source>
        <dbReference type="ARBA" id="ARBA00022827"/>
    </source>
</evidence>
<evidence type="ECO:0000256" key="1">
    <source>
        <dbReference type="ARBA" id="ARBA00022630"/>
    </source>
</evidence>
<evidence type="ECO:0000313" key="8">
    <source>
        <dbReference type="EMBL" id="BBM82003.1"/>
    </source>
</evidence>
<dbReference type="InterPro" id="IPR052206">
    <property type="entry name" value="Retinol_saturase"/>
</dbReference>
<gene>
    <name evidence="8" type="ORF">UABAM_00346</name>
</gene>
<dbReference type="KEGG" id="uam:UABAM_00346"/>
<sequence>MSEKTFGKELPEKKWDCIIVGSGMGGMTCAAMLSKLGKKVLLVEQHYVPGGYTHTFPRKNWRWDVGVHAVGEVTKHSMVGRVLSRLTDDRLQWASLGEAYDEFHFPDEFRIDFPDTPQKFRENLLHAFPEEQKAIDEYLKQVKTVAKNMRNYYLSKGLPGIFSRFLGKNAQQFFLQKTQQVLDSLTDNKRLKTIIASQWGYYGSPPSRSSFAMQALVAKHFSYGGYYPVGGSQQIATELLQTVANSGGWTKICTGVSQIIVEKKRAVGVVLEDGRKVYAPKIVSAIGAIETVNHLLPQEMDNHAWVKSIQTLKPSAAHVCLYLGFKGDIRQAGASPANKWFWETWDCEFESWDFRDPRALAPVLYTSFPSLKDPQHDPGKQMFHTGEVVTFVPFAEFAKWQNERVMKRGDDYNALKEELSDRLKKQLFKYMPQLEPLVAYSELSTPVSCTHYTRAAKGAIYGIEPTPQRYANPWLKPRTPLKNFYLSGSDVSTVGVIGAMVGGVLTALAVEPWKTMAFIRRN</sequence>
<dbReference type="InterPro" id="IPR002937">
    <property type="entry name" value="Amino_oxidase"/>
</dbReference>
<protein>
    <submittedName>
        <fullName evidence="8">Phytoene dehydrogenase</fullName>
    </submittedName>
</protein>
<dbReference type="PANTHER" id="PTHR46091:SF3">
    <property type="entry name" value="AMINE OXIDASE DOMAIN-CONTAINING PROTEIN"/>
    <property type="match status" value="1"/>
</dbReference>
<evidence type="ECO:0000256" key="6">
    <source>
        <dbReference type="SAM" id="Phobius"/>
    </source>
</evidence>
<evidence type="ECO:0000256" key="2">
    <source>
        <dbReference type="ARBA" id="ARBA00022729"/>
    </source>
</evidence>
<dbReference type="RefSeq" id="WP_173013075.1">
    <property type="nucleotide sequence ID" value="NZ_AP019860.1"/>
</dbReference>
<dbReference type="InterPro" id="IPR036188">
    <property type="entry name" value="FAD/NAD-bd_sf"/>
</dbReference>
<keyword evidence="3" id="KW-0274">FAD</keyword>
<dbReference type="EMBL" id="AP019860">
    <property type="protein sequence ID" value="BBM82003.1"/>
    <property type="molecule type" value="Genomic_DNA"/>
</dbReference>
<organism evidence="8 9">
    <name type="scientific">Uabimicrobium amorphum</name>
    <dbReference type="NCBI Taxonomy" id="2596890"/>
    <lineage>
        <taxon>Bacteria</taxon>
        <taxon>Pseudomonadati</taxon>
        <taxon>Planctomycetota</taxon>
        <taxon>Candidatus Uabimicrobiia</taxon>
        <taxon>Candidatus Uabimicrobiales</taxon>
        <taxon>Candidatus Uabimicrobiaceae</taxon>
        <taxon>Candidatus Uabimicrobium</taxon>
    </lineage>
</organism>
<evidence type="ECO:0000256" key="4">
    <source>
        <dbReference type="ARBA" id="ARBA00022857"/>
    </source>
</evidence>
<evidence type="ECO:0000256" key="5">
    <source>
        <dbReference type="ARBA" id="ARBA00023027"/>
    </source>
</evidence>
<dbReference type="Pfam" id="PF01593">
    <property type="entry name" value="Amino_oxidase"/>
    <property type="match status" value="1"/>
</dbReference>
<keyword evidence="5" id="KW-0520">NAD</keyword>
<keyword evidence="2" id="KW-0732">Signal</keyword>
<dbReference type="SUPFAM" id="SSF51905">
    <property type="entry name" value="FAD/NAD(P)-binding domain"/>
    <property type="match status" value="1"/>
</dbReference>
<name>A0A5S9IHQ9_UABAM</name>
<dbReference type="PANTHER" id="PTHR46091">
    <property type="entry name" value="BLR7054 PROTEIN"/>
    <property type="match status" value="1"/>
</dbReference>
<keyword evidence="6" id="KW-0472">Membrane</keyword>